<feature type="domain" description="CHAT" evidence="3">
    <location>
        <begin position="591"/>
        <end position="817"/>
    </location>
</feature>
<sequence length="831" mass="85531">MADPQHVDVHLPVMLVARDPRRARTRAERMLADSPEPVTRAVALRILGVAQREFGDTAGAHRTLRMAAAVATRAGADEHAAHARTSRLGLLALRGGGGVAGAALDRMAASTPSTRAPALLHQGVAAAQRGHFGPALAFFDAALAELGRGAYDRMLPGVLSNRGLALMYSGRLEESAEDLHRALALAERHALDYLRGITLQNLGCLATRRGDISAAVASFRSAARLVPEHRGAGLRLDHTDALLAAGMFGEARKVLLGTAVESAYADEITARLLRAKIHLGREERRAARDQALRVRARCAPGSLWARLADQVAWSALHLPGTAPAPGRGAVPRSRPAAAPPAGPPGRTAAGGAAPALARCVSSAPLGPLSPEVLAPRHADALRAIAAGDHVGARRELLRAADDGPQEAPAVHHLELLAHQHAHEREVAAAGARGALDQGNAAAALDWVEHGRALFSVPGRCRDRAWKGVLDRCREAFARARSGDDGAAIELRRLTAVLGPAQWHTGCAAAGAGGPAPWPGSTDLAGLLGRRVLVCYAQPHGVPAAITVVDGHVAAHPLPPLRVIEDAVCRMNGVARMNSRGDAADGAGLAAAAAQVERLLLAPLAGVPDDRPLVIAPAPFAEALPWGLLPALRGREVSVVPSGRAWLACRARSRAVAHRAPRALLAAGGDLGTAVAEVRSLHRRHPGAEVLTGPDARVGAVLDGLARCDLAHIVAHGLVPAGAPMLSGLALADGPLFAYDLESLPEVPAVTVLSSCRVGTAAPSPAGVRLGFAAALLALGGATVVAGVLPVRDRGTPAAMERFHSALASGSAPARAVADHLADAGFLCFGAG</sequence>
<dbReference type="SMART" id="SM00028">
    <property type="entry name" value="TPR"/>
    <property type="match status" value="3"/>
</dbReference>
<proteinExistence type="predicted"/>
<comment type="caution">
    <text evidence="4">The sequence shown here is derived from an EMBL/GenBank/DDBJ whole genome shotgun (WGS) entry which is preliminary data.</text>
</comment>
<gene>
    <name evidence="4" type="ORF">HNR23_002790</name>
</gene>
<dbReference type="PROSITE" id="PS50005">
    <property type="entry name" value="TPR"/>
    <property type="match status" value="1"/>
</dbReference>
<protein>
    <submittedName>
        <fullName evidence="4">Tetratricopeptide (TPR) repeat protein</fullName>
    </submittedName>
</protein>
<evidence type="ECO:0000313" key="5">
    <source>
        <dbReference type="Proteomes" id="UP000546642"/>
    </source>
</evidence>
<dbReference type="Pfam" id="PF12770">
    <property type="entry name" value="CHAT"/>
    <property type="match status" value="1"/>
</dbReference>
<keyword evidence="5" id="KW-1185">Reference proteome</keyword>
<dbReference type="Gene3D" id="1.25.40.10">
    <property type="entry name" value="Tetratricopeptide repeat domain"/>
    <property type="match status" value="1"/>
</dbReference>
<organism evidence="4 5">
    <name type="scientific">Nocardiopsis mwathae</name>
    <dbReference type="NCBI Taxonomy" id="1472723"/>
    <lineage>
        <taxon>Bacteria</taxon>
        <taxon>Bacillati</taxon>
        <taxon>Actinomycetota</taxon>
        <taxon>Actinomycetes</taxon>
        <taxon>Streptosporangiales</taxon>
        <taxon>Nocardiopsidaceae</taxon>
        <taxon>Nocardiopsis</taxon>
    </lineage>
</organism>
<dbReference type="InterPro" id="IPR019734">
    <property type="entry name" value="TPR_rpt"/>
</dbReference>
<dbReference type="InterPro" id="IPR011990">
    <property type="entry name" value="TPR-like_helical_dom_sf"/>
</dbReference>
<dbReference type="Proteomes" id="UP000546642">
    <property type="component" value="Unassembled WGS sequence"/>
</dbReference>
<dbReference type="EMBL" id="JACHDS010000001">
    <property type="protein sequence ID" value="MBB6172730.1"/>
    <property type="molecule type" value="Genomic_DNA"/>
</dbReference>
<dbReference type="AlphaFoldDB" id="A0A7X0D5Z8"/>
<evidence type="ECO:0000259" key="3">
    <source>
        <dbReference type="Pfam" id="PF12770"/>
    </source>
</evidence>
<dbReference type="SUPFAM" id="SSF48452">
    <property type="entry name" value="TPR-like"/>
    <property type="match status" value="1"/>
</dbReference>
<dbReference type="Pfam" id="PF13424">
    <property type="entry name" value="TPR_12"/>
    <property type="match status" value="1"/>
</dbReference>
<evidence type="ECO:0000313" key="4">
    <source>
        <dbReference type="EMBL" id="MBB6172730.1"/>
    </source>
</evidence>
<evidence type="ECO:0000256" key="1">
    <source>
        <dbReference type="PROSITE-ProRule" id="PRU00339"/>
    </source>
</evidence>
<accession>A0A7X0D5Z8</accession>
<feature type="compositionally biased region" description="Low complexity" evidence="2">
    <location>
        <begin position="324"/>
        <end position="336"/>
    </location>
</feature>
<name>A0A7X0D5Z8_9ACTN</name>
<feature type="region of interest" description="Disordered" evidence="2">
    <location>
        <begin position="324"/>
        <end position="351"/>
    </location>
</feature>
<reference evidence="4 5" key="1">
    <citation type="submission" date="2020-08" db="EMBL/GenBank/DDBJ databases">
        <title>Sequencing the genomes of 1000 actinobacteria strains.</title>
        <authorList>
            <person name="Klenk H.-P."/>
        </authorList>
    </citation>
    <scope>NUCLEOTIDE SEQUENCE [LARGE SCALE GENOMIC DNA]</scope>
    <source>
        <strain evidence="4 5">DSM 46659</strain>
    </source>
</reference>
<dbReference type="InterPro" id="IPR024983">
    <property type="entry name" value="CHAT_dom"/>
</dbReference>
<dbReference type="RefSeq" id="WP_184075986.1">
    <property type="nucleotide sequence ID" value="NZ_JACHDS010000001.1"/>
</dbReference>
<evidence type="ECO:0000256" key="2">
    <source>
        <dbReference type="SAM" id="MobiDB-lite"/>
    </source>
</evidence>
<feature type="repeat" description="TPR" evidence="1">
    <location>
        <begin position="196"/>
        <end position="229"/>
    </location>
</feature>
<keyword evidence="1" id="KW-0802">TPR repeat</keyword>